<feature type="region of interest" description="Disordered" evidence="4">
    <location>
        <begin position="426"/>
        <end position="455"/>
    </location>
</feature>
<feature type="compositionally biased region" description="Basic and acidic residues" evidence="4">
    <location>
        <begin position="91"/>
        <end position="101"/>
    </location>
</feature>
<feature type="compositionally biased region" description="Basic residues" evidence="4">
    <location>
        <begin position="28"/>
        <end position="48"/>
    </location>
</feature>
<feature type="compositionally biased region" description="Basic residues" evidence="4">
    <location>
        <begin position="861"/>
        <end position="876"/>
    </location>
</feature>
<organism evidence="5 6">
    <name type="scientific">Vanilla planifolia</name>
    <name type="common">Vanilla</name>
    <dbReference type="NCBI Taxonomy" id="51239"/>
    <lineage>
        <taxon>Eukaryota</taxon>
        <taxon>Viridiplantae</taxon>
        <taxon>Streptophyta</taxon>
        <taxon>Embryophyta</taxon>
        <taxon>Tracheophyta</taxon>
        <taxon>Spermatophyta</taxon>
        <taxon>Magnoliopsida</taxon>
        <taxon>Liliopsida</taxon>
        <taxon>Asparagales</taxon>
        <taxon>Orchidaceae</taxon>
        <taxon>Vanilloideae</taxon>
        <taxon>Vanilleae</taxon>
        <taxon>Vanilla</taxon>
    </lineage>
</organism>
<dbReference type="GO" id="GO:0006364">
    <property type="term" value="P:rRNA processing"/>
    <property type="evidence" value="ECO:0007669"/>
    <property type="project" value="InterPro"/>
</dbReference>
<sequence>MAKEQKMEKIKKVKMPIVAKQATTNMNRTKRMKEKKKAAQGGCRKKSGPHLPSSFLKELGFQKHPPNTSEQEEGEEDDDNLYEYEEPLPEEEMKKNRRFDQVENYEYELPKGFEDEDVPSDEGEDVPIDEDEVENDSEKHVRMLQSITGLPAAAFKGMEKRNVALTDVQSDLGGKITVHDLLDPLHGKTGYSMLRKRLNQLEKAPMAVQSPLPKVERERVGEKVTYEQSKKEISKWDPLVKRNREAPSLYFAEDIDLGVSTVGAIAAEHEPRTEFEKKMAALVGNPDIMEAHMKDGGRLLELNKVSVGDVKLRHNRLAKMRNLLFRHEIRAKHIKKIKSKTYHRILKKGRQKTASSEMNMNPEAAKEAAIRQEFKRAEERMTLKHKNSSKWAKRILKRGLKAQDEGTRAAIAEQLHQHALLKRKMNSINDNSSSDESTDEDSDKLSPGSDGEGVARLLNKAKEKTVKLMEEEEEMPKSGVFALPFMHRGLKKQREEAYEEAHRALEEYECSLKSLDGEEAECQSSPDKNKGRRIFTGPKSQLKVPSTKEPNRLSGSDSEGDFEEFREKEEHTSEIRPNFQVQSALLPSDAETGQEKIFKNFDDVVKNPGSKTTYEVAIFASDSWKKMGGENSTANDLKNTAEVHANNVIAKLDSVERADKSDSDSDIEMVDGLLTSEHVPSYKLPSQDVLIHRAFAGDDVEAEFEKDKMDALNEEIPEPEKPVLLPGWGQWTHVQKKKGIPSILLEEHEREKRKREDSLKTRKDANLKHVFISEKVDKKTEKLHAKNLPFPYTSKEVYEHSIRMPIGPDYNPVISIGALNRPAVIKRAGVIIEPIKYEEIDPYGNSEAKKKPTHSSQKPKNTNKAKLAGRKTNNKS</sequence>
<accession>A0A835V2X6</accession>
<dbReference type="Proteomes" id="UP000639772">
    <property type="component" value="Unassembled WGS sequence"/>
</dbReference>
<feature type="compositionally biased region" description="Basic and acidic residues" evidence="4">
    <location>
        <begin position="563"/>
        <end position="574"/>
    </location>
</feature>
<evidence type="ECO:0000313" key="5">
    <source>
        <dbReference type="EMBL" id="KAG0483472.1"/>
    </source>
</evidence>
<feature type="compositionally biased region" description="Acidic residues" evidence="4">
    <location>
        <begin position="70"/>
        <end position="90"/>
    </location>
</feature>
<comment type="caution">
    <text evidence="5">The sequence shown here is derived from an EMBL/GenBank/DDBJ whole genome shotgun (WGS) entry which is preliminary data.</text>
</comment>
<dbReference type="InterPro" id="IPR006709">
    <property type="entry name" value="SSU_processome_Utp14"/>
</dbReference>
<keyword evidence="2" id="KW-0597">Phosphoprotein</keyword>
<comment type="subcellular location">
    <subcellularLocation>
        <location evidence="1">Nucleus</location>
        <location evidence="1">Nucleolus</location>
    </subcellularLocation>
</comment>
<evidence type="ECO:0000313" key="6">
    <source>
        <dbReference type="Proteomes" id="UP000639772"/>
    </source>
</evidence>
<dbReference type="GO" id="GO:0032040">
    <property type="term" value="C:small-subunit processome"/>
    <property type="evidence" value="ECO:0007669"/>
    <property type="project" value="InterPro"/>
</dbReference>
<proteinExistence type="predicted"/>
<name>A0A835V2X6_VANPL</name>
<dbReference type="Pfam" id="PF04615">
    <property type="entry name" value="Utp14"/>
    <property type="match status" value="1"/>
</dbReference>
<protein>
    <submittedName>
        <fullName evidence="5">Uncharacterized protein</fullName>
    </submittedName>
</protein>
<dbReference type="PANTHER" id="PTHR14150">
    <property type="entry name" value="U3 SMALL NUCLEOLAR RNA-ASSOCIATED PROTEIN 14"/>
    <property type="match status" value="1"/>
</dbReference>
<feature type="compositionally biased region" description="Basic and acidic residues" evidence="4">
    <location>
        <begin position="1"/>
        <end position="10"/>
    </location>
</feature>
<feature type="region of interest" description="Disordered" evidence="4">
    <location>
        <begin position="519"/>
        <end position="580"/>
    </location>
</feature>
<dbReference type="EMBL" id="JADCNM010000005">
    <property type="protein sequence ID" value="KAG0483472.1"/>
    <property type="molecule type" value="Genomic_DNA"/>
</dbReference>
<evidence type="ECO:0000256" key="4">
    <source>
        <dbReference type="SAM" id="MobiDB-lite"/>
    </source>
</evidence>
<dbReference type="PANTHER" id="PTHR14150:SF12">
    <property type="entry name" value="U3 SMALL NUCLEOLAR RNA-ASSOCIATED PROTEIN 14 HOMOLOG A"/>
    <property type="match status" value="1"/>
</dbReference>
<evidence type="ECO:0000256" key="2">
    <source>
        <dbReference type="ARBA" id="ARBA00022553"/>
    </source>
</evidence>
<evidence type="ECO:0000256" key="3">
    <source>
        <dbReference type="ARBA" id="ARBA00023242"/>
    </source>
</evidence>
<keyword evidence="3" id="KW-0539">Nucleus</keyword>
<feature type="region of interest" description="Disordered" evidence="4">
    <location>
        <begin position="1"/>
        <end position="101"/>
    </location>
</feature>
<dbReference type="OrthoDB" id="277439at2759"/>
<evidence type="ECO:0000256" key="1">
    <source>
        <dbReference type="ARBA" id="ARBA00004604"/>
    </source>
</evidence>
<dbReference type="AlphaFoldDB" id="A0A835V2X6"/>
<feature type="region of interest" description="Disordered" evidence="4">
    <location>
        <begin position="842"/>
        <end position="876"/>
    </location>
</feature>
<reference evidence="5 6" key="1">
    <citation type="journal article" date="2020" name="Nat. Food">
        <title>A phased Vanilla planifolia genome enables genetic improvement of flavour and production.</title>
        <authorList>
            <person name="Hasing T."/>
            <person name="Tang H."/>
            <person name="Brym M."/>
            <person name="Khazi F."/>
            <person name="Huang T."/>
            <person name="Chambers A.H."/>
        </authorList>
    </citation>
    <scope>NUCLEOTIDE SEQUENCE [LARGE SCALE GENOMIC DNA]</scope>
    <source>
        <tissue evidence="5">Leaf</tissue>
    </source>
</reference>
<gene>
    <name evidence="5" type="ORF">HPP92_011556</name>
</gene>